<evidence type="ECO:0000313" key="2">
    <source>
        <dbReference type="EMBL" id="MBB5709461.1"/>
    </source>
</evidence>
<keyword evidence="3" id="KW-1185">Reference proteome</keyword>
<accession>A0A840YNL6</accession>
<feature type="transmembrane region" description="Helical" evidence="1">
    <location>
        <begin position="96"/>
        <end position="113"/>
    </location>
</feature>
<dbReference type="SUPFAM" id="SSF103481">
    <property type="entry name" value="Multidrug resistance efflux transporter EmrE"/>
    <property type="match status" value="1"/>
</dbReference>
<dbReference type="AlphaFoldDB" id="A0A840YNL6"/>
<evidence type="ECO:0000256" key="1">
    <source>
        <dbReference type="SAM" id="Phobius"/>
    </source>
</evidence>
<proteinExistence type="predicted"/>
<sequence length="133" mass="13823">MTVLDTPTRASMLAGPAIVASQVSINFGAAKAIFPAVGPEAVAMLRTGISAVLLLIFARPWRASPTPTQLGWLTVYGSMLGGMSLLIYWAIERIPIGVAVAIEICGPLAVVLGKHGSDSRTGHQTTKSSSSFS</sequence>
<name>A0A840YNL6_9SPHN</name>
<protein>
    <submittedName>
        <fullName evidence="2">Threonine/homoserine efflux transporter RhtA</fullName>
    </submittedName>
</protein>
<dbReference type="EMBL" id="JACIJF010000002">
    <property type="protein sequence ID" value="MBB5709461.1"/>
    <property type="molecule type" value="Genomic_DNA"/>
</dbReference>
<dbReference type="RefSeq" id="WP_221239293.1">
    <property type="nucleotide sequence ID" value="NZ_JACIJF010000002.1"/>
</dbReference>
<feature type="transmembrane region" description="Helical" evidence="1">
    <location>
        <begin position="70"/>
        <end position="90"/>
    </location>
</feature>
<reference evidence="2 3" key="1">
    <citation type="submission" date="2020-08" db="EMBL/GenBank/DDBJ databases">
        <title>Genomic Encyclopedia of Type Strains, Phase IV (KMG-IV): sequencing the most valuable type-strain genomes for metagenomic binning, comparative biology and taxonomic classification.</title>
        <authorList>
            <person name="Goeker M."/>
        </authorList>
    </citation>
    <scope>NUCLEOTIDE SEQUENCE [LARGE SCALE GENOMIC DNA]</scope>
    <source>
        <strain evidence="2 3">DSM 26736</strain>
    </source>
</reference>
<evidence type="ECO:0000313" key="3">
    <source>
        <dbReference type="Proteomes" id="UP000527143"/>
    </source>
</evidence>
<dbReference type="Proteomes" id="UP000527143">
    <property type="component" value="Unassembled WGS sequence"/>
</dbReference>
<organism evidence="2 3">
    <name type="scientific">Sphingomonas xinjiangensis</name>
    <dbReference type="NCBI Taxonomy" id="643568"/>
    <lineage>
        <taxon>Bacteria</taxon>
        <taxon>Pseudomonadati</taxon>
        <taxon>Pseudomonadota</taxon>
        <taxon>Alphaproteobacteria</taxon>
        <taxon>Sphingomonadales</taxon>
        <taxon>Sphingomonadaceae</taxon>
        <taxon>Sphingomonas</taxon>
    </lineage>
</organism>
<comment type="caution">
    <text evidence="2">The sequence shown here is derived from an EMBL/GenBank/DDBJ whole genome shotgun (WGS) entry which is preliminary data.</text>
</comment>
<gene>
    <name evidence="2" type="ORF">FHT02_000683</name>
</gene>
<keyword evidence="1" id="KW-1133">Transmembrane helix</keyword>
<keyword evidence="1" id="KW-0812">Transmembrane</keyword>
<feature type="transmembrane region" description="Helical" evidence="1">
    <location>
        <begin position="41"/>
        <end position="58"/>
    </location>
</feature>
<dbReference type="InterPro" id="IPR037185">
    <property type="entry name" value="EmrE-like"/>
</dbReference>
<keyword evidence="1" id="KW-0472">Membrane</keyword>